<accession>A0A9N8DI36</accession>
<organism evidence="2 3">
    <name type="scientific">Seminavis robusta</name>
    <dbReference type="NCBI Taxonomy" id="568900"/>
    <lineage>
        <taxon>Eukaryota</taxon>
        <taxon>Sar</taxon>
        <taxon>Stramenopiles</taxon>
        <taxon>Ochrophyta</taxon>
        <taxon>Bacillariophyta</taxon>
        <taxon>Bacillariophyceae</taxon>
        <taxon>Bacillariophycidae</taxon>
        <taxon>Naviculales</taxon>
        <taxon>Naviculaceae</taxon>
        <taxon>Seminavis</taxon>
    </lineage>
</organism>
<dbReference type="Proteomes" id="UP001153069">
    <property type="component" value="Unassembled WGS sequence"/>
</dbReference>
<dbReference type="InterPro" id="IPR032675">
    <property type="entry name" value="LRR_dom_sf"/>
</dbReference>
<evidence type="ECO:0000313" key="3">
    <source>
        <dbReference type="Proteomes" id="UP001153069"/>
    </source>
</evidence>
<proteinExistence type="predicted"/>
<dbReference type="SUPFAM" id="SSF52047">
    <property type="entry name" value="RNI-like"/>
    <property type="match status" value="1"/>
</dbReference>
<protein>
    <submittedName>
        <fullName evidence="2">Uncharacterized protein</fullName>
    </submittedName>
</protein>
<sequence length="464" mass="52352">MMDFRIILRNKKQGNHQKQPTTLKVCLNRGDFSTASHSLQRPRGIFRQKRAITSVHIEEVGTDDSHFVPQQVLACSTYLSETAPKLQHLTLEDVTLSTIAALSTMVVPLVHLTTLTLQRVHFHGEDVRKDDTITTRSSVETIILESCEFTNCSLDDVLGGATKGGSLTKLVIRDTPISDGNLESINKKLNPNNPLSNLEDLEITDMGSSPNLNDSITAMAKDLMKETIRAPQRIKLSGSFWGPSSCLAWASMLQKNTTIRHLSLGGIDWKDYGTPLAQSLQHNQTLLTLELDNRTTYHDSDNDSFRQQVTPLVLALAKENRSLQELHLKWPFVSPSMVRRVCTQPMIDMLRENPVLRHLTLDGTGTLTSLEMNFYLHLNRRGIRHYHDNNGMIYQLLRYHKESDEDDLEFLSTIFVLILSNPTALSNAVVSGQEKRVTRPLSEKRNGLGWLRNKLRAREQAIQG</sequence>
<dbReference type="PANTHER" id="PTHR24111:SF0">
    <property type="entry name" value="LEUCINE-RICH REPEAT-CONTAINING PROTEIN"/>
    <property type="match status" value="1"/>
</dbReference>
<dbReference type="Gene3D" id="3.80.10.10">
    <property type="entry name" value="Ribonuclease Inhibitor"/>
    <property type="match status" value="1"/>
</dbReference>
<name>A0A9N8DI36_9STRA</name>
<evidence type="ECO:0000256" key="1">
    <source>
        <dbReference type="ARBA" id="ARBA00022737"/>
    </source>
</evidence>
<dbReference type="InterPro" id="IPR052201">
    <property type="entry name" value="LRR-containing_regulator"/>
</dbReference>
<comment type="caution">
    <text evidence="2">The sequence shown here is derived from an EMBL/GenBank/DDBJ whole genome shotgun (WGS) entry which is preliminary data.</text>
</comment>
<gene>
    <name evidence="2" type="ORF">SEMRO_98_G050550.1</name>
</gene>
<dbReference type="AlphaFoldDB" id="A0A9N8DI36"/>
<dbReference type="EMBL" id="CAICTM010000097">
    <property type="protein sequence ID" value="CAB9501046.1"/>
    <property type="molecule type" value="Genomic_DNA"/>
</dbReference>
<reference evidence="2" key="1">
    <citation type="submission" date="2020-06" db="EMBL/GenBank/DDBJ databases">
        <authorList>
            <consortium name="Plant Systems Biology data submission"/>
        </authorList>
    </citation>
    <scope>NUCLEOTIDE SEQUENCE</scope>
    <source>
        <strain evidence="2">D6</strain>
    </source>
</reference>
<keyword evidence="1" id="KW-0677">Repeat</keyword>
<keyword evidence="3" id="KW-1185">Reference proteome</keyword>
<evidence type="ECO:0000313" key="2">
    <source>
        <dbReference type="EMBL" id="CAB9501046.1"/>
    </source>
</evidence>
<dbReference type="PANTHER" id="PTHR24111">
    <property type="entry name" value="LEUCINE-RICH REPEAT-CONTAINING PROTEIN 34"/>
    <property type="match status" value="1"/>
</dbReference>